<evidence type="ECO:0000313" key="3">
    <source>
        <dbReference type="Proteomes" id="UP000037069"/>
    </source>
</evidence>
<evidence type="ECO:0000313" key="2">
    <source>
        <dbReference type="EMBL" id="KNC24571.1"/>
    </source>
</evidence>
<sequence length="180" mass="19843">MSITTSVAILTLSVLDLAFCIWYQHIKLYSLRFPTQVETICFPAYVFSHPSFFKFLKMSIIMPIVIRAKSLLIRPVQFMELEEIPPLPPTQPPEQPTAHHLVELQPALPPAQPASLPPPAQPALLPPPSPAEPQPSAEPQLSAKPLPSAEPQPSAKPLLPLPSAQPLTKRYLLEAPGYKQ</sequence>
<feature type="compositionally biased region" description="Pro residues" evidence="1">
    <location>
        <begin position="85"/>
        <end position="95"/>
    </location>
</feature>
<protein>
    <submittedName>
        <fullName evidence="2">Uncharacterized protein</fullName>
    </submittedName>
</protein>
<dbReference type="Proteomes" id="UP000037069">
    <property type="component" value="Unassembled WGS sequence"/>
</dbReference>
<accession>A0A0L0BX48</accession>
<reference evidence="2 3" key="1">
    <citation type="journal article" date="2015" name="Nat. Commun.">
        <title>Lucilia cuprina genome unlocks parasitic fly biology to underpin future interventions.</title>
        <authorList>
            <person name="Anstead C.A."/>
            <person name="Korhonen P.K."/>
            <person name="Young N.D."/>
            <person name="Hall R.S."/>
            <person name="Jex A.R."/>
            <person name="Murali S.C."/>
            <person name="Hughes D.S."/>
            <person name="Lee S.F."/>
            <person name="Perry T."/>
            <person name="Stroehlein A.J."/>
            <person name="Ansell B.R."/>
            <person name="Breugelmans B."/>
            <person name="Hofmann A."/>
            <person name="Qu J."/>
            <person name="Dugan S."/>
            <person name="Lee S.L."/>
            <person name="Chao H."/>
            <person name="Dinh H."/>
            <person name="Han Y."/>
            <person name="Doddapaneni H.V."/>
            <person name="Worley K.C."/>
            <person name="Muzny D.M."/>
            <person name="Ioannidis P."/>
            <person name="Waterhouse R.M."/>
            <person name="Zdobnov E.M."/>
            <person name="James P.J."/>
            <person name="Bagnall N.H."/>
            <person name="Kotze A.C."/>
            <person name="Gibbs R.A."/>
            <person name="Richards S."/>
            <person name="Batterham P."/>
            <person name="Gasser R.B."/>
        </authorList>
    </citation>
    <scope>NUCLEOTIDE SEQUENCE [LARGE SCALE GENOMIC DNA]</scope>
    <source>
        <strain evidence="2 3">LS</strain>
        <tissue evidence="2">Full body</tissue>
    </source>
</reference>
<gene>
    <name evidence="2" type="ORF">FF38_10616</name>
</gene>
<proteinExistence type="predicted"/>
<feature type="compositionally biased region" description="Pro residues" evidence="1">
    <location>
        <begin position="107"/>
        <end position="133"/>
    </location>
</feature>
<dbReference type="AlphaFoldDB" id="A0A0L0BX48"/>
<evidence type="ECO:0000256" key="1">
    <source>
        <dbReference type="SAM" id="MobiDB-lite"/>
    </source>
</evidence>
<name>A0A0L0BX48_LUCCU</name>
<keyword evidence="3" id="KW-1185">Reference proteome</keyword>
<feature type="region of interest" description="Disordered" evidence="1">
    <location>
        <begin position="84"/>
        <end position="180"/>
    </location>
</feature>
<organism evidence="2 3">
    <name type="scientific">Lucilia cuprina</name>
    <name type="common">Green bottle fly</name>
    <name type="synonym">Australian sheep blowfly</name>
    <dbReference type="NCBI Taxonomy" id="7375"/>
    <lineage>
        <taxon>Eukaryota</taxon>
        <taxon>Metazoa</taxon>
        <taxon>Ecdysozoa</taxon>
        <taxon>Arthropoda</taxon>
        <taxon>Hexapoda</taxon>
        <taxon>Insecta</taxon>
        <taxon>Pterygota</taxon>
        <taxon>Neoptera</taxon>
        <taxon>Endopterygota</taxon>
        <taxon>Diptera</taxon>
        <taxon>Brachycera</taxon>
        <taxon>Muscomorpha</taxon>
        <taxon>Oestroidea</taxon>
        <taxon>Calliphoridae</taxon>
        <taxon>Luciliinae</taxon>
        <taxon>Lucilia</taxon>
    </lineage>
</organism>
<dbReference type="EMBL" id="JRES01001209">
    <property type="protein sequence ID" value="KNC24571.1"/>
    <property type="molecule type" value="Genomic_DNA"/>
</dbReference>
<feature type="compositionally biased region" description="Low complexity" evidence="1">
    <location>
        <begin position="151"/>
        <end position="167"/>
    </location>
</feature>
<comment type="caution">
    <text evidence="2">The sequence shown here is derived from an EMBL/GenBank/DDBJ whole genome shotgun (WGS) entry which is preliminary data.</text>
</comment>